<accession>A0A9N7TKB6</accession>
<comment type="caution">
    <text evidence="1">The sequence shown here is derived from an EMBL/GenBank/DDBJ whole genome shotgun (WGS) entry which is preliminary data.</text>
</comment>
<organism evidence="1 2">
    <name type="scientific">Pleuronectes platessa</name>
    <name type="common">European plaice</name>
    <dbReference type="NCBI Taxonomy" id="8262"/>
    <lineage>
        <taxon>Eukaryota</taxon>
        <taxon>Metazoa</taxon>
        <taxon>Chordata</taxon>
        <taxon>Craniata</taxon>
        <taxon>Vertebrata</taxon>
        <taxon>Euteleostomi</taxon>
        <taxon>Actinopterygii</taxon>
        <taxon>Neopterygii</taxon>
        <taxon>Teleostei</taxon>
        <taxon>Neoteleostei</taxon>
        <taxon>Acanthomorphata</taxon>
        <taxon>Carangaria</taxon>
        <taxon>Pleuronectiformes</taxon>
        <taxon>Pleuronectoidei</taxon>
        <taxon>Pleuronectidae</taxon>
        <taxon>Pleuronectes</taxon>
    </lineage>
</organism>
<dbReference type="AlphaFoldDB" id="A0A9N7TKB6"/>
<proteinExistence type="predicted"/>
<evidence type="ECO:0000313" key="1">
    <source>
        <dbReference type="EMBL" id="CAB1414492.1"/>
    </source>
</evidence>
<reference evidence="1" key="1">
    <citation type="submission" date="2020-03" db="EMBL/GenBank/DDBJ databases">
        <authorList>
            <person name="Weist P."/>
        </authorList>
    </citation>
    <scope>NUCLEOTIDE SEQUENCE</scope>
</reference>
<gene>
    <name evidence="1" type="ORF">PLEPLA_LOCUS2201</name>
</gene>
<keyword evidence="2" id="KW-1185">Reference proteome</keyword>
<name>A0A9N7TKB6_PLEPL</name>
<sequence>MDIYLYPIIAGYWMPMRFWALCRGVEFLHTNNWEDFLFTDHGGVARLKQDKAVLSCQKGGADREGLCGGTRQPGSRERLPVGRTNADLPDRDLITYCMEFRAADTAAASLLLQPSFIIYQP</sequence>
<protein>
    <submittedName>
        <fullName evidence="1">Uncharacterized protein</fullName>
    </submittedName>
</protein>
<evidence type="ECO:0000313" key="2">
    <source>
        <dbReference type="Proteomes" id="UP001153269"/>
    </source>
</evidence>
<dbReference type="EMBL" id="CADEAL010000110">
    <property type="protein sequence ID" value="CAB1414492.1"/>
    <property type="molecule type" value="Genomic_DNA"/>
</dbReference>
<dbReference type="Proteomes" id="UP001153269">
    <property type="component" value="Unassembled WGS sequence"/>
</dbReference>